<organism evidence="1 2">
    <name type="scientific">Shewanella saliphila</name>
    <dbReference type="NCBI Taxonomy" id="2282698"/>
    <lineage>
        <taxon>Bacteria</taxon>
        <taxon>Pseudomonadati</taxon>
        <taxon>Pseudomonadota</taxon>
        <taxon>Gammaproteobacteria</taxon>
        <taxon>Alteromonadales</taxon>
        <taxon>Shewanellaceae</taxon>
        <taxon>Shewanella</taxon>
    </lineage>
</organism>
<gene>
    <name evidence="1" type="ORF">GCM10009409_16010</name>
</gene>
<keyword evidence="2" id="KW-1185">Reference proteome</keyword>
<dbReference type="EMBL" id="BMQV01000012">
    <property type="protein sequence ID" value="GGP50313.1"/>
    <property type="molecule type" value="Genomic_DNA"/>
</dbReference>
<reference evidence="2" key="1">
    <citation type="journal article" date="2019" name="Int. J. Syst. Evol. Microbiol.">
        <title>The Global Catalogue of Microorganisms (GCM) 10K type strain sequencing project: providing services to taxonomists for standard genome sequencing and annotation.</title>
        <authorList>
            <consortium name="The Broad Institute Genomics Platform"/>
            <consortium name="The Broad Institute Genome Sequencing Center for Infectious Disease"/>
            <person name="Wu L."/>
            <person name="Ma J."/>
        </authorList>
    </citation>
    <scope>NUCLEOTIDE SEQUENCE [LARGE SCALE GENOMIC DNA]</scope>
    <source>
        <strain evidence="2">JCM 32304</strain>
    </source>
</reference>
<dbReference type="Proteomes" id="UP000654367">
    <property type="component" value="Unassembled WGS sequence"/>
</dbReference>
<comment type="caution">
    <text evidence="1">The sequence shown here is derived from an EMBL/GenBank/DDBJ whole genome shotgun (WGS) entry which is preliminary data.</text>
</comment>
<proteinExistence type="predicted"/>
<evidence type="ECO:0000313" key="1">
    <source>
        <dbReference type="EMBL" id="GGP50313.1"/>
    </source>
</evidence>
<sequence length="209" mass="24908">MKKFISVGDNCKVRYQIDKYGFAKLPDYKKNSFFFDWLMWGGLNGFYYFVENDFKLKFEHFNIVENKGKFAPSHIFSNHVFLHDFGVSGWVNDRKSAESNFLKNCDDTINKYEYLAEKTQLAFKNERDLYLVFYGVVDIEEFNRLVILYESKYGRKLELVNILEIAQKEKEQEHPNIITRYVDDSISFKSGTSQEWQGDDEQWYSALNF</sequence>
<dbReference type="RefSeq" id="WP_188919106.1">
    <property type="nucleotide sequence ID" value="NZ_BMQV01000012.1"/>
</dbReference>
<evidence type="ECO:0000313" key="2">
    <source>
        <dbReference type="Proteomes" id="UP000654367"/>
    </source>
</evidence>
<accession>A0ABQ2Q5I8</accession>
<name>A0ABQ2Q5I8_9GAMM</name>
<protein>
    <submittedName>
        <fullName evidence="1">Uncharacterized protein</fullName>
    </submittedName>
</protein>